<evidence type="ECO:0000313" key="2">
    <source>
        <dbReference type="Proteomes" id="UP000265520"/>
    </source>
</evidence>
<accession>A0A392TP13</accession>
<proteinExistence type="predicted"/>
<comment type="caution">
    <text evidence="1">The sequence shown here is derived from an EMBL/GenBank/DDBJ whole genome shotgun (WGS) entry which is preliminary data.</text>
</comment>
<evidence type="ECO:0000313" key="1">
    <source>
        <dbReference type="EMBL" id="MCI61615.1"/>
    </source>
</evidence>
<keyword evidence="2" id="KW-1185">Reference proteome</keyword>
<organism evidence="1 2">
    <name type="scientific">Trifolium medium</name>
    <dbReference type="NCBI Taxonomy" id="97028"/>
    <lineage>
        <taxon>Eukaryota</taxon>
        <taxon>Viridiplantae</taxon>
        <taxon>Streptophyta</taxon>
        <taxon>Embryophyta</taxon>
        <taxon>Tracheophyta</taxon>
        <taxon>Spermatophyta</taxon>
        <taxon>Magnoliopsida</taxon>
        <taxon>eudicotyledons</taxon>
        <taxon>Gunneridae</taxon>
        <taxon>Pentapetalae</taxon>
        <taxon>rosids</taxon>
        <taxon>fabids</taxon>
        <taxon>Fabales</taxon>
        <taxon>Fabaceae</taxon>
        <taxon>Papilionoideae</taxon>
        <taxon>50 kb inversion clade</taxon>
        <taxon>NPAAA clade</taxon>
        <taxon>Hologalegina</taxon>
        <taxon>IRL clade</taxon>
        <taxon>Trifolieae</taxon>
        <taxon>Trifolium</taxon>
    </lineage>
</organism>
<feature type="non-terminal residue" evidence="1">
    <location>
        <position position="38"/>
    </location>
</feature>
<sequence>MEILEFLSVLGARRQAEGRKAPAPAAVFCFVLLPAQRA</sequence>
<name>A0A392TP13_9FABA</name>
<dbReference type="EMBL" id="LXQA010602944">
    <property type="protein sequence ID" value="MCI61615.1"/>
    <property type="molecule type" value="Genomic_DNA"/>
</dbReference>
<dbReference type="Proteomes" id="UP000265520">
    <property type="component" value="Unassembled WGS sequence"/>
</dbReference>
<protein>
    <submittedName>
        <fullName evidence="1">Uncharacterized protein</fullName>
    </submittedName>
</protein>
<reference evidence="1 2" key="1">
    <citation type="journal article" date="2018" name="Front. Plant Sci.">
        <title>Red Clover (Trifolium pratense) and Zigzag Clover (T. medium) - A Picture of Genomic Similarities and Differences.</title>
        <authorList>
            <person name="Dluhosova J."/>
            <person name="Istvanek J."/>
            <person name="Nedelnik J."/>
            <person name="Repkova J."/>
        </authorList>
    </citation>
    <scope>NUCLEOTIDE SEQUENCE [LARGE SCALE GENOMIC DNA]</scope>
    <source>
        <strain evidence="2">cv. 10/8</strain>
        <tissue evidence="1">Leaf</tissue>
    </source>
</reference>
<dbReference type="AlphaFoldDB" id="A0A392TP13"/>